<comment type="caution">
    <text evidence="2">The sequence shown here is derived from an EMBL/GenBank/DDBJ whole genome shotgun (WGS) entry which is preliminary data.</text>
</comment>
<sequence length="375" mass="43084">MGGIKRFFGSRVVILFLAIIVLEIMAVFLIQTGGFNFIINKNSLKNPKFKEISGTIYSDLSQIKNSDTSWVEAKIDWQELEPGLDKYDWSVIDNIIQKSGNRAILLTIKIKHDRLTLCVEGEKKECPPRNEQEFINFISSLFEHTQKKIVFFQIGDQLDKNNWQEDWKNYLSLVKKIAEIRNDRIIISSQIPLSNWQDYNKFLVSEIGFQVIKIKADKNSVEVEENIVKLKKALKEKANSLPVWGSLEHSEVILAQTDNLKIEALKKSLLLFSNEVEKIFYQQEVITKVDNLSLFGKMTRVNIINFGDEKIEAYEIVSKNYSKPIYFLWSDTGGVSVTLNIDPAYYNFYDFTGGKVELSGKKITADNKGLLMLPI</sequence>
<gene>
    <name evidence="2" type="ORF">COX60_01125</name>
</gene>
<keyword evidence="1" id="KW-0472">Membrane</keyword>
<proteinExistence type="predicted"/>
<name>A0A2M7W4D2_9BACT</name>
<keyword evidence="1" id="KW-0812">Transmembrane</keyword>
<evidence type="ECO:0000313" key="3">
    <source>
        <dbReference type="Proteomes" id="UP000230137"/>
    </source>
</evidence>
<dbReference type="InterPro" id="IPR017853">
    <property type="entry name" value="GH"/>
</dbReference>
<reference evidence="3" key="1">
    <citation type="submission" date="2017-09" db="EMBL/GenBank/DDBJ databases">
        <title>Depth-based differentiation of microbial function through sediment-hosted aquifers and enrichment of novel symbionts in the deep terrestrial subsurface.</title>
        <authorList>
            <person name="Probst A.J."/>
            <person name="Ladd B."/>
            <person name="Jarett J.K."/>
            <person name="Geller-Mcgrath D.E."/>
            <person name="Sieber C.M.K."/>
            <person name="Emerson J.B."/>
            <person name="Anantharaman K."/>
            <person name="Thomas B.C."/>
            <person name="Malmstrom R."/>
            <person name="Stieglmeier M."/>
            <person name="Klingl A."/>
            <person name="Woyke T."/>
            <person name="Ryan C.M."/>
            <person name="Banfield J.F."/>
        </authorList>
    </citation>
    <scope>NUCLEOTIDE SEQUENCE [LARGE SCALE GENOMIC DNA]</scope>
</reference>
<protein>
    <recommendedName>
        <fullName evidence="4">Glycoside hydrolase family 42 N-terminal domain-containing protein</fullName>
    </recommendedName>
</protein>
<evidence type="ECO:0000313" key="2">
    <source>
        <dbReference type="EMBL" id="PJA20633.1"/>
    </source>
</evidence>
<evidence type="ECO:0008006" key="4">
    <source>
        <dbReference type="Google" id="ProtNLM"/>
    </source>
</evidence>
<dbReference type="EMBL" id="PFQF01000021">
    <property type="protein sequence ID" value="PJA20633.1"/>
    <property type="molecule type" value="Genomic_DNA"/>
</dbReference>
<keyword evidence="1" id="KW-1133">Transmembrane helix</keyword>
<accession>A0A2M7W4D2</accession>
<feature type="transmembrane region" description="Helical" evidence="1">
    <location>
        <begin position="12"/>
        <end position="39"/>
    </location>
</feature>
<dbReference type="SUPFAM" id="SSF51445">
    <property type="entry name" value="(Trans)glycosidases"/>
    <property type="match status" value="1"/>
</dbReference>
<evidence type="ECO:0000256" key="1">
    <source>
        <dbReference type="SAM" id="Phobius"/>
    </source>
</evidence>
<dbReference type="AlphaFoldDB" id="A0A2M7W4D2"/>
<dbReference type="Proteomes" id="UP000230137">
    <property type="component" value="Unassembled WGS sequence"/>
</dbReference>
<organism evidence="2 3">
    <name type="scientific">Candidatus Berkelbacteria bacterium CG_4_10_14_0_2_um_filter_35_9_33_12</name>
    <dbReference type="NCBI Taxonomy" id="1974499"/>
    <lineage>
        <taxon>Bacteria</taxon>
        <taxon>Candidatus Berkelbacteria</taxon>
    </lineage>
</organism>
<dbReference type="Gene3D" id="3.20.20.80">
    <property type="entry name" value="Glycosidases"/>
    <property type="match status" value="1"/>
</dbReference>